<accession>A0ABR9VV54</accession>
<keyword evidence="1" id="KW-0472">Membrane</keyword>
<evidence type="ECO:0000313" key="3">
    <source>
        <dbReference type="Proteomes" id="UP000658720"/>
    </source>
</evidence>
<name>A0ABR9VV54_9SYNC</name>
<protein>
    <submittedName>
        <fullName evidence="2">Uncharacterized protein</fullName>
    </submittedName>
</protein>
<evidence type="ECO:0000313" key="2">
    <source>
        <dbReference type="EMBL" id="MBE9255227.1"/>
    </source>
</evidence>
<dbReference type="RefSeq" id="WP_190596696.1">
    <property type="nucleotide sequence ID" value="NZ_JADEVV010000054.1"/>
</dbReference>
<dbReference type="EMBL" id="JADEVV010000054">
    <property type="protein sequence ID" value="MBE9255227.1"/>
    <property type="molecule type" value="Genomic_DNA"/>
</dbReference>
<comment type="caution">
    <text evidence="2">The sequence shown here is derived from an EMBL/GenBank/DDBJ whole genome shotgun (WGS) entry which is preliminary data.</text>
</comment>
<keyword evidence="3" id="KW-1185">Reference proteome</keyword>
<dbReference type="Proteomes" id="UP000658720">
    <property type="component" value="Unassembled WGS sequence"/>
</dbReference>
<keyword evidence="1" id="KW-0812">Transmembrane</keyword>
<keyword evidence="1" id="KW-1133">Transmembrane helix</keyword>
<reference evidence="2 3" key="1">
    <citation type="submission" date="2020-10" db="EMBL/GenBank/DDBJ databases">
        <authorList>
            <person name="Castelo-Branco R."/>
            <person name="Eusebio N."/>
            <person name="Adriana R."/>
            <person name="Vieira A."/>
            <person name="Brugerolle De Fraissinette N."/>
            <person name="Rezende De Castro R."/>
            <person name="Schneider M.P."/>
            <person name="Vasconcelos V."/>
            <person name="Leao P.N."/>
        </authorList>
    </citation>
    <scope>NUCLEOTIDE SEQUENCE [LARGE SCALE GENOMIC DNA]</scope>
    <source>
        <strain evidence="2 3">LEGE 00031</strain>
    </source>
</reference>
<organism evidence="2 3">
    <name type="scientific">Synechocystis salina LEGE 00031</name>
    <dbReference type="NCBI Taxonomy" id="1828736"/>
    <lineage>
        <taxon>Bacteria</taxon>
        <taxon>Bacillati</taxon>
        <taxon>Cyanobacteriota</taxon>
        <taxon>Cyanophyceae</taxon>
        <taxon>Synechococcales</taxon>
        <taxon>Merismopediaceae</taxon>
        <taxon>Synechocystis</taxon>
    </lineage>
</organism>
<evidence type="ECO:0000256" key="1">
    <source>
        <dbReference type="SAM" id="Phobius"/>
    </source>
</evidence>
<gene>
    <name evidence="2" type="ORF">IQ217_15570</name>
</gene>
<feature type="transmembrane region" description="Helical" evidence="1">
    <location>
        <begin position="34"/>
        <end position="53"/>
    </location>
</feature>
<sequence length="55" mass="6138">MSLVLLVVFFLLTNAIFTKVLISLPEYFVNQGAMVGRFAILGLIVLFLSWTMGDD</sequence>
<proteinExistence type="predicted"/>